<dbReference type="EC" id="1.8.4.11" evidence="5"/>
<evidence type="ECO:0000256" key="2">
    <source>
        <dbReference type="ARBA" id="ARBA00023002"/>
    </source>
</evidence>
<feature type="active site" evidence="5">
    <location>
        <position position="68"/>
    </location>
</feature>
<dbReference type="EMBL" id="PVWO01000006">
    <property type="protein sequence ID" value="PSB59428.1"/>
    <property type="molecule type" value="Genomic_DNA"/>
</dbReference>
<comment type="similarity">
    <text evidence="1 5">Belongs to the MsrA Met sulfoxide reductase family.</text>
</comment>
<evidence type="ECO:0000313" key="9">
    <source>
        <dbReference type="Proteomes" id="UP000238937"/>
    </source>
</evidence>
<dbReference type="InterPro" id="IPR002569">
    <property type="entry name" value="Met_Sox_Rdtase_MsrA_dom"/>
</dbReference>
<dbReference type="Proteomes" id="UP000238937">
    <property type="component" value="Unassembled WGS sequence"/>
</dbReference>
<accession>A0A2T1GNH8</accession>
<dbReference type="RefSeq" id="WP_106299452.1">
    <property type="nucleotide sequence ID" value="NZ_PVWO01000006.1"/>
</dbReference>
<evidence type="ECO:0000256" key="6">
    <source>
        <dbReference type="SAM" id="SignalP"/>
    </source>
</evidence>
<protein>
    <recommendedName>
        <fullName evidence="5">Peptide methionine sulfoxide reductase MsrA</fullName>
        <shortName evidence="5">Protein-methionine-S-oxide reductase</shortName>
        <ecNumber evidence="5">1.8.4.11</ecNumber>
    </recommendedName>
    <alternativeName>
        <fullName evidence="5">Peptide-methionine (S)-S-oxide reductase</fullName>
        <shortName evidence="5">Peptide Met(O) reductase</shortName>
    </alternativeName>
</protein>
<proteinExistence type="inferred from homology"/>
<keyword evidence="2 5" id="KW-0560">Oxidoreductase</keyword>
<dbReference type="PANTHER" id="PTHR43774:SF1">
    <property type="entry name" value="PEPTIDE METHIONINE SULFOXIDE REDUCTASE MSRA 2"/>
    <property type="match status" value="1"/>
</dbReference>
<dbReference type="Gene3D" id="3.30.1060.10">
    <property type="entry name" value="Peptide methionine sulphoxide reductase MsrA"/>
    <property type="match status" value="1"/>
</dbReference>
<dbReference type="SUPFAM" id="SSF55068">
    <property type="entry name" value="Peptide methionine sulfoxide reductase"/>
    <property type="match status" value="1"/>
</dbReference>
<dbReference type="Pfam" id="PF01625">
    <property type="entry name" value="PMSR"/>
    <property type="match status" value="1"/>
</dbReference>
<evidence type="ECO:0000313" key="8">
    <source>
        <dbReference type="EMBL" id="PSB59428.1"/>
    </source>
</evidence>
<comment type="catalytic activity">
    <reaction evidence="3 5">
        <text>L-methionyl-[protein] + [thioredoxin]-disulfide + H2O = L-methionyl-(S)-S-oxide-[protein] + [thioredoxin]-dithiol</text>
        <dbReference type="Rhea" id="RHEA:14217"/>
        <dbReference type="Rhea" id="RHEA-COMP:10698"/>
        <dbReference type="Rhea" id="RHEA-COMP:10700"/>
        <dbReference type="Rhea" id="RHEA-COMP:12313"/>
        <dbReference type="Rhea" id="RHEA-COMP:12315"/>
        <dbReference type="ChEBI" id="CHEBI:15377"/>
        <dbReference type="ChEBI" id="CHEBI:16044"/>
        <dbReference type="ChEBI" id="CHEBI:29950"/>
        <dbReference type="ChEBI" id="CHEBI:44120"/>
        <dbReference type="ChEBI" id="CHEBI:50058"/>
        <dbReference type="EC" id="1.8.4.11"/>
    </reaction>
</comment>
<evidence type="ECO:0000256" key="3">
    <source>
        <dbReference type="ARBA" id="ARBA00047806"/>
    </source>
</evidence>
<keyword evidence="9" id="KW-1185">Reference proteome</keyword>
<dbReference type="PANTHER" id="PTHR43774">
    <property type="entry name" value="PEPTIDE METHIONINE SULFOXIDE REDUCTASE"/>
    <property type="match status" value="1"/>
</dbReference>
<evidence type="ECO:0000256" key="1">
    <source>
        <dbReference type="ARBA" id="ARBA00005591"/>
    </source>
</evidence>
<name>A0A2T1GNH8_9CYAN</name>
<feature type="signal peptide" evidence="6">
    <location>
        <begin position="1"/>
        <end position="20"/>
    </location>
</feature>
<comment type="catalytic activity">
    <reaction evidence="4 5">
        <text>[thioredoxin]-disulfide + L-methionine + H2O = L-methionine (S)-S-oxide + [thioredoxin]-dithiol</text>
        <dbReference type="Rhea" id="RHEA:19993"/>
        <dbReference type="Rhea" id="RHEA-COMP:10698"/>
        <dbReference type="Rhea" id="RHEA-COMP:10700"/>
        <dbReference type="ChEBI" id="CHEBI:15377"/>
        <dbReference type="ChEBI" id="CHEBI:29950"/>
        <dbReference type="ChEBI" id="CHEBI:50058"/>
        <dbReference type="ChEBI" id="CHEBI:57844"/>
        <dbReference type="ChEBI" id="CHEBI:58772"/>
        <dbReference type="EC" id="1.8.4.11"/>
    </reaction>
</comment>
<dbReference type="InterPro" id="IPR036509">
    <property type="entry name" value="Met_Sox_Rdtase_MsrA_sf"/>
</dbReference>
<organism evidence="8 9">
    <name type="scientific">Chamaesiphon polymorphus CCALA 037</name>
    <dbReference type="NCBI Taxonomy" id="2107692"/>
    <lineage>
        <taxon>Bacteria</taxon>
        <taxon>Bacillati</taxon>
        <taxon>Cyanobacteriota</taxon>
        <taxon>Cyanophyceae</taxon>
        <taxon>Gomontiellales</taxon>
        <taxon>Chamaesiphonaceae</taxon>
        <taxon>Chamaesiphon</taxon>
    </lineage>
</organism>
<dbReference type="NCBIfam" id="TIGR00401">
    <property type="entry name" value="msrA"/>
    <property type="match status" value="1"/>
</dbReference>
<evidence type="ECO:0000259" key="7">
    <source>
        <dbReference type="Pfam" id="PF01625"/>
    </source>
</evidence>
<feature type="chain" id="PRO_5015399388" description="Peptide methionine sulfoxide reductase MsrA" evidence="6">
    <location>
        <begin position="21"/>
        <end position="240"/>
    </location>
</feature>
<sequence length="240" mass="26659">MSNKYRFLFSLSIVSLIAVACSVPHTILSSPPADSTPTLAAGMKIDPPVDIPEHRAKGEQTIVLAGGCFWGVEAVFEKLTGVSNVVSGYSGGTAKTANYDAVSRGRTDHAEAVKITYDPQKISLGKLLKVYFLIAHDPTQVNRQEPDIGTQYRSAIFFANSDQQKVAKAYIDRLDRSRVFPKLIATKVVPLTKFYAAEDYHQNFIDRNPTQAYVVRFDLPKLAQLRQQFPNLIKKVRVLN</sequence>
<feature type="domain" description="Peptide methionine sulphoxide reductase MsrA" evidence="7">
    <location>
        <begin position="61"/>
        <end position="213"/>
    </location>
</feature>
<comment type="caution">
    <text evidence="8">The sequence shown here is derived from an EMBL/GenBank/DDBJ whole genome shotgun (WGS) entry which is preliminary data.</text>
</comment>
<dbReference type="OrthoDB" id="4174719at2"/>
<reference evidence="8 9" key="1">
    <citation type="submission" date="2018-03" db="EMBL/GenBank/DDBJ databases">
        <title>The ancient ancestry and fast evolution of plastids.</title>
        <authorList>
            <person name="Moore K.R."/>
            <person name="Magnabosco C."/>
            <person name="Momper L."/>
            <person name="Gold D.A."/>
            <person name="Bosak T."/>
            <person name="Fournier G.P."/>
        </authorList>
    </citation>
    <scope>NUCLEOTIDE SEQUENCE [LARGE SCALE GENOMIC DNA]</scope>
    <source>
        <strain evidence="8 9">CCALA 037</strain>
    </source>
</reference>
<dbReference type="GO" id="GO:0033744">
    <property type="term" value="F:L-methionine:thioredoxin-disulfide S-oxidoreductase activity"/>
    <property type="evidence" value="ECO:0007669"/>
    <property type="project" value="RHEA"/>
</dbReference>
<comment type="function">
    <text evidence="5">Has an important function as a repair enzyme for proteins that have been inactivated by oxidation. Catalyzes the reversible oxidation-reduction of methionine sulfoxide in proteins to methionine.</text>
</comment>
<dbReference type="HAMAP" id="MF_01401">
    <property type="entry name" value="MsrA"/>
    <property type="match status" value="1"/>
</dbReference>
<dbReference type="GO" id="GO:0008113">
    <property type="term" value="F:peptide-methionine (S)-S-oxide reductase activity"/>
    <property type="evidence" value="ECO:0007669"/>
    <property type="project" value="UniProtKB-UniRule"/>
</dbReference>
<keyword evidence="6" id="KW-0732">Signal</keyword>
<evidence type="ECO:0000256" key="4">
    <source>
        <dbReference type="ARBA" id="ARBA00048782"/>
    </source>
</evidence>
<dbReference type="PROSITE" id="PS51257">
    <property type="entry name" value="PROKAR_LIPOPROTEIN"/>
    <property type="match status" value="1"/>
</dbReference>
<dbReference type="AlphaFoldDB" id="A0A2T1GNH8"/>
<gene>
    <name evidence="5 8" type="primary">msrA</name>
    <name evidence="8" type="ORF">C7B77_00995</name>
</gene>
<evidence type="ECO:0000256" key="5">
    <source>
        <dbReference type="HAMAP-Rule" id="MF_01401"/>
    </source>
</evidence>